<gene>
    <name evidence="5" type="ORF">HINF_LOCUS25949</name>
    <name evidence="4" type="ORF">HINF_LOCUS27979</name>
</gene>
<accession>A0AA86PIS7</accession>
<reference evidence="5 6" key="2">
    <citation type="submission" date="2024-07" db="EMBL/GenBank/DDBJ databases">
        <authorList>
            <person name="Akdeniz Z."/>
        </authorList>
    </citation>
    <scope>NUCLEOTIDE SEQUENCE [LARGE SCALE GENOMIC DNA]</scope>
</reference>
<dbReference type="GO" id="GO:0016491">
    <property type="term" value="F:oxidoreductase activity"/>
    <property type="evidence" value="ECO:0007669"/>
    <property type="project" value="UniProtKB-KW"/>
</dbReference>
<evidence type="ECO:0000256" key="2">
    <source>
        <dbReference type="ARBA" id="ARBA00023002"/>
    </source>
</evidence>
<reference evidence="4" key="1">
    <citation type="submission" date="2023-06" db="EMBL/GenBank/DDBJ databases">
        <authorList>
            <person name="Kurt Z."/>
        </authorList>
    </citation>
    <scope>NUCLEOTIDE SEQUENCE</scope>
</reference>
<evidence type="ECO:0000313" key="5">
    <source>
        <dbReference type="EMBL" id="CAL6017354.1"/>
    </source>
</evidence>
<feature type="domain" description="NADH:flavin oxidoreductase/NADH oxidase N-terminal" evidence="3">
    <location>
        <begin position="1"/>
        <end position="117"/>
    </location>
</feature>
<organism evidence="4">
    <name type="scientific">Hexamita inflata</name>
    <dbReference type="NCBI Taxonomy" id="28002"/>
    <lineage>
        <taxon>Eukaryota</taxon>
        <taxon>Metamonada</taxon>
        <taxon>Diplomonadida</taxon>
        <taxon>Hexamitidae</taxon>
        <taxon>Hexamitinae</taxon>
        <taxon>Hexamita</taxon>
    </lineage>
</organism>
<dbReference type="Pfam" id="PF00724">
    <property type="entry name" value="Oxidored_FMN"/>
    <property type="match status" value="2"/>
</dbReference>
<evidence type="ECO:0000256" key="1">
    <source>
        <dbReference type="ARBA" id="ARBA00022630"/>
    </source>
</evidence>
<keyword evidence="2" id="KW-0560">Oxidoreductase</keyword>
<keyword evidence="6" id="KW-1185">Reference proteome</keyword>
<dbReference type="AlphaFoldDB" id="A0AA86PIS7"/>
<dbReference type="EMBL" id="CAXDID020000078">
    <property type="protein sequence ID" value="CAL6017354.1"/>
    <property type="molecule type" value="Genomic_DNA"/>
</dbReference>
<evidence type="ECO:0000313" key="4">
    <source>
        <dbReference type="EMBL" id="CAI9940334.1"/>
    </source>
</evidence>
<dbReference type="PANTHER" id="PTHR43656">
    <property type="entry name" value="BINDING OXIDOREDUCTASE, PUTATIVE (AFU_ORTHOLOGUE AFUA_2G08260)-RELATED"/>
    <property type="match status" value="1"/>
</dbReference>
<dbReference type="PANTHER" id="PTHR43656:SF2">
    <property type="entry name" value="BINDING OXIDOREDUCTASE, PUTATIVE (AFU_ORTHOLOGUE AFUA_2G08260)-RELATED"/>
    <property type="match status" value="1"/>
</dbReference>
<dbReference type="Gene3D" id="3.20.20.70">
    <property type="entry name" value="Aldolase class I"/>
    <property type="match status" value="1"/>
</dbReference>
<keyword evidence="1" id="KW-0285">Flavoprotein</keyword>
<dbReference type="InterPro" id="IPR013785">
    <property type="entry name" value="Aldolase_TIM"/>
</dbReference>
<dbReference type="GO" id="GO:0010181">
    <property type="term" value="F:FMN binding"/>
    <property type="evidence" value="ECO:0007669"/>
    <property type="project" value="InterPro"/>
</dbReference>
<name>A0AA86PIS7_9EUKA</name>
<feature type="domain" description="NADH:flavin oxidoreductase/NADH oxidase N-terminal" evidence="3">
    <location>
        <begin position="120"/>
        <end position="296"/>
    </location>
</feature>
<sequence length="331" mass="37088">MFNKLQISNFEIENRSVRAATATGNCDKLTGIPDQKFYDIYESLSRGHVGLVIFEHAFVSLRGKADHNQLGIHDDSMTQYHAKVNQIMRAVNDKIRTCCQLAHAGAACSVENKINLNTASVQELDEVVQQYKNAAIRAKSAGYDCIQIHASNPFLLGQSISPQLNSRSDSYNAQDFKLFRQVLDSVSGILPIGVKIQCDGLDAENTTVLFKLLKEFKFHFVEITGSNQIAPVRTKVDLNGDQYYNQKVIMKLKQMHLDQPIIVTGGFQTVEGANIALNDGADMVGFSRKFLRNDKFLIDGDKLECKKCNQCFKNLFDYKESCCVSRQAKII</sequence>
<dbReference type="SUPFAM" id="SSF51395">
    <property type="entry name" value="FMN-linked oxidoreductases"/>
    <property type="match status" value="1"/>
</dbReference>
<evidence type="ECO:0000259" key="3">
    <source>
        <dbReference type="Pfam" id="PF00724"/>
    </source>
</evidence>
<dbReference type="InterPro" id="IPR001155">
    <property type="entry name" value="OxRdtase_FMN_N"/>
</dbReference>
<proteinExistence type="predicted"/>
<comment type="caution">
    <text evidence="4">The sequence shown here is derived from an EMBL/GenBank/DDBJ whole genome shotgun (WGS) entry which is preliminary data.</text>
</comment>
<dbReference type="EMBL" id="CATOUU010000675">
    <property type="protein sequence ID" value="CAI9940334.1"/>
    <property type="molecule type" value="Genomic_DNA"/>
</dbReference>
<evidence type="ECO:0000313" key="6">
    <source>
        <dbReference type="Proteomes" id="UP001642409"/>
    </source>
</evidence>
<protein>
    <submittedName>
        <fullName evidence="4">FAD/FMN dependent oxidoreductase</fullName>
    </submittedName>
    <submittedName>
        <fullName evidence="5">FAD/FMN_dependent oxidoreductase</fullName>
    </submittedName>
</protein>
<dbReference type="Proteomes" id="UP001642409">
    <property type="component" value="Unassembled WGS sequence"/>
</dbReference>
<dbReference type="InterPro" id="IPR051799">
    <property type="entry name" value="NADH_flavin_oxidoreductase"/>
</dbReference>